<comment type="caution">
    <text evidence="1">The sequence shown here is derived from an EMBL/GenBank/DDBJ whole genome shotgun (WGS) entry which is preliminary data.</text>
</comment>
<dbReference type="EMBL" id="PGOL01000411">
    <property type="protein sequence ID" value="PKI70961.1"/>
    <property type="molecule type" value="Genomic_DNA"/>
</dbReference>
<dbReference type="CDD" id="cd00303">
    <property type="entry name" value="retropepsin_like"/>
    <property type="match status" value="1"/>
</dbReference>
<evidence type="ECO:0000313" key="1">
    <source>
        <dbReference type="EMBL" id="PKI70961.1"/>
    </source>
</evidence>
<protein>
    <recommendedName>
        <fullName evidence="3">G-patch domain-containing protein</fullName>
    </recommendedName>
</protein>
<gene>
    <name evidence="1" type="ORF">CRG98_008635</name>
</gene>
<organism evidence="1 2">
    <name type="scientific">Punica granatum</name>
    <name type="common">Pomegranate</name>
    <dbReference type="NCBI Taxonomy" id="22663"/>
    <lineage>
        <taxon>Eukaryota</taxon>
        <taxon>Viridiplantae</taxon>
        <taxon>Streptophyta</taxon>
        <taxon>Embryophyta</taxon>
        <taxon>Tracheophyta</taxon>
        <taxon>Spermatophyta</taxon>
        <taxon>Magnoliopsida</taxon>
        <taxon>eudicotyledons</taxon>
        <taxon>Gunneridae</taxon>
        <taxon>Pentapetalae</taxon>
        <taxon>rosids</taxon>
        <taxon>malvids</taxon>
        <taxon>Myrtales</taxon>
        <taxon>Lythraceae</taxon>
        <taxon>Punica</taxon>
    </lineage>
</organism>
<keyword evidence="2" id="KW-1185">Reference proteome</keyword>
<proteinExistence type="predicted"/>
<reference evidence="1 2" key="1">
    <citation type="submission" date="2017-11" db="EMBL/GenBank/DDBJ databases">
        <title>De-novo sequencing of pomegranate (Punica granatum L.) genome.</title>
        <authorList>
            <person name="Akparov Z."/>
            <person name="Amiraslanov A."/>
            <person name="Hajiyeva S."/>
            <person name="Abbasov M."/>
            <person name="Kaur K."/>
            <person name="Hamwieh A."/>
            <person name="Solovyev V."/>
            <person name="Salamov A."/>
            <person name="Braich B."/>
            <person name="Kosarev P."/>
            <person name="Mahmoud A."/>
            <person name="Hajiyev E."/>
            <person name="Babayeva S."/>
            <person name="Izzatullayeva V."/>
            <person name="Mammadov A."/>
            <person name="Mammadov A."/>
            <person name="Sharifova S."/>
            <person name="Ojaghi J."/>
            <person name="Eynullazada K."/>
            <person name="Bayramov B."/>
            <person name="Abdulazimova A."/>
            <person name="Shahmuradov I."/>
        </authorList>
    </citation>
    <scope>NUCLEOTIDE SEQUENCE [LARGE SCALE GENOMIC DNA]</scope>
    <source>
        <strain evidence="2">cv. AG2017</strain>
        <tissue evidence="1">Leaf</tissue>
    </source>
</reference>
<dbReference type="AlphaFoldDB" id="A0A2I0KR70"/>
<sequence length="505" mass="56182">VLGDYCEVLIDRCGLYFPWKCSKARREAFVTTETLLKHMHIPCIMSSPTKHRSLISQPHQLLSSYNLRNNMILLGLNKVDPRLRDLLSRLNVLQPLELNRAMLLHHVSASAPGHTLDNCWTLRNKIQEMIDTRQISFNEVKPSNVRANPLPDHGSGSGPSINMISIAAIGEDEDTQKTPIPFVINHAPTEVAIAAVSFVIEVLVKEPYQDSRVPWTYEGEVANAELEMSAMGDQSKRVQSGGANWQVTSPHLATCIAFELQAASECFVESSHSTQVLKDTAPDRIEETVNSIFSNQISFADDELPSEGQGHLRALHIVCKCNNHVVGRVMIDNGSAFNVCPVSTMKQMNVDMSRIHASKTTIRAFDGSKREINREIDLLIDMGKLNTVNGEKDYAVYKEIAVPYISIGEDHNLPFHSFDTISVIRDYREVGPSRTDRMIGKVLLKNDYISRTGLGARAQGILRPIEMEEYRCAHPNLISSRHACAEPMQRGLGVSTFPGARDGCA</sequence>
<evidence type="ECO:0008006" key="3">
    <source>
        <dbReference type="Google" id="ProtNLM"/>
    </source>
</evidence>
<name>A0A2I0KR70_PUNGR</name>
<dbReference type="PANTHER" id="PTHR32108">
    <property type="entry name" value="DNA-DIRECTED RNA POLYMERASE SUBUNIT ALPHA"/>
    <property type="match status" value="1"/>
</dbReference>
<evidence type="ECO:0000313" key="2">
    <source>
        <dbReference type="Proteomes" id="UP000233551"/>
    </source>
</evidence>
<feature type="non-terminal residue" evidence="1">
    <location>
        <position position="1"/>
    </location>
</feature>
<dbReference type="PANTHER" id="PTHR32108:SF9">
    <property type="entry name" value="REVERSE TRANSCRIPTASE RNASE H-LIKE DOMAIN-CONTAINING PROTEIN"/>
    <property type="match status" value="1"/>
</dbReference>
<dbReference type="Proteomes" id="UP000233551">
    <property type="component" value="Unassembled WGS sequence"/>
</dbReference>
<accession>A0A2I0KR70</accession>